<dbReference type="EMBL" id="CM046398">
    <property type="protein sequence ID" value="KAI8532748.1"/>
    <property type="molecule type" value="Genomic_DNA"/>
</dbReference>
<comment type="caution">
    <text evidence="1">The sequence shown here is derived from an EMBL/GenBank/DDBJ whole genome shotgun (WGS) entry which is preliminary data.</text>
</comment>
<name>A0ACC0LX56_RHOML</name>
<protein>
    <submittedName>
        <fullName evidence="1">Uncharacterized protein</fullName>
    </submittedName>
</protein>
<keyword evidence="2" id="KW-1185">Reference proteome</keyword>
<accession>A0ACC0LX56</accession>
<dbReference type="Proteomes" id="UP001062846">
    <property type="component" value="Chromosome 11"/>
</dbReference>
<evidence type="ECO:0000313" key="1">
    <source>
        <dbReference type="EMBL" id="KAI8532748.1"/>
    </source>
</evidence>
<organism evidence="1 2">
    <name type="scientific">Rhododendron molle</name>
    <name type="common">Chinese azalea</name>
    <name type="synonym">Azalea mollis</name>
    <dbReference type="NCBI Taxonomy" id="49168"/>
    <lineage>
        <taxon>Eukaryota</taxon>
        <taxon>Viridiplantae</taxon>
        <taxon>Streptophyta</taxon>
        <taxon>Embryophyta</taxon>
        <taxon>Tracheophyta</taxon>
        <taxon>Spermatophyta</taxon>
        <taxon>Magnoliopsida</taxon>
        <taxon>eudicotyledons</taxon>
        <taxon>Gunneridae</taxon>
        <taxon>Pentapetalae</taxon>
        <taxon>asterids</taxon>
        <taxon>Ericales</taxon>
        <taxon>Ericaceae</taxon>
        <taxon>Ericoideae</taxon>
        <taxon>Rhodoreae</taxon>
        <taxon>Rhododendron</taxon>
    </lineage>
</organism>
<reference evidence="1" key="1">
    <citation type="submission" date="2022-02" db="EMBL/GenBank/DDBJ databases">
        <title>Plant Genome Project.</title>
        <authorList>
            <person name="Zhang R.-G."/>
        </authorList>
    </citation>
    <scope>NUCLEOTIDE SEQUENCE</scope>
    <source>
        <strain evidence="1">AT1</strain>
    </source>
</reference>
<sequence length="891" mass="96534">MLLYQCFMSSFYQVIDIKYSLEQRVVKNREPTFPSLLPLCNSPPNILHSHSLSLSLSPTLSFWSPKQPYPQLFTLSPSPTTYLFVSYIYMRQGCEFAETIMGFTAQGLHLSYTSTLFLLFLLRQLTSSAALNSDGTLLLSFKYSVLGDPLSVLDNWDYTADTPCSWTGVTCARIGTWSPDLFRVTSLALPSSQLMGSIPEELGQIQHLRTLDLSNNLLNGTLPASLFNSSELQVLSLSNNMIYGGLPSLAAGLSGLQFLNLSGNALAGKIQRNFSSFQNLTVVSLKSNYLSGFIPIGFDSVEVLDLSSNLFNGSLPDDFGGERLQFLNLSDNKISGLVSSKFAGKIPANASIDLSFNNLTGEIPQLTALANQKAEKFAGNMDLCGKPLKKQCTVPSTLSGPPNSTSTTTTTPAIAVIPKSIETNPVTSTHGTTTPNGSQGQQSSKLKPGTIVGIAVGDFAGIGILAVIFLFVYRLRRKNGAGMGESYDEASKDQVNGPKSEVIQTASKESKGGHATWSCLSVMKSEETSEAATGSESDENTTTKPVGFAREHEKNREEKERAALVMVDGETEMEMETLLKASAYILGSSGTSIVYKAVLEGGAAYAVRRIGEGGVDRRREFENQVRAVAKLRHPNLVRVRGFYWGDVEKLVIYDYVSNGSLATTGGYKKMGSSPGHLPFQIRLKIARGVARGLTYIHDKKHVHGNIKPNNILLTPDMEPVISDLGLDRLISGNRQNGSSGATRHFGSKRSTATRDGTLPLDLPISCSPGFVGCTSPYHAPESLENLRPNPKWDTYSFGIVLLELLTGRVFSDRELSQWTAGSVAEDKARVLGMADMAIKADVEGREDAILACFKLGFGCASLAPQKRPSMKEALQVLEKLYAFGSAFRVCS</sequence>
<proteinExistence type="predicted"/>
<gene>
    <name evidence="1" type="ORF">RHMOL_Rhmol11G0237800</name>
</gene>
<evidence type="ECO:0000313" key="2">
    <source>
        <dbReference type="Proteomes" id="UP001062846"/>
    </source>
</evidence>